<keyword evidence="5" id="KW-0406">Ion transport</keyword>
<reference evidence="10 11" key="1">
    <citation type="submission" date="2020-06" db="EMBL/GenBank/DDBJ databases">
        <authorList>
            <person name="Li R."/>
            <person name="Bekaert M."/>
        </authorList>
    </citation>
    <scope>NUCLEOTIDE SEQUENCE [LARGE SCALE GENOMIC DNA]</scope>
    <source>
        <strain evidence="11">wild</strain>
    </source>
</reference>
<dbReference type="GO" id="GO:0022857">
    <property type="term" value="F:transmembrane transporter activity"/>
    <property type="evidence" value="ECO:0007669"/>
    <property type="project" value="TreeGrafter"/>
</dbReference>
<name>A0A6J8E4Y7_MYTCO</name>
<evidence type="ECO:0000313" key="10">
    <source>
        <dbReference type="EMBL" id="CAC5415113.1"/>
    </source>
</evidence>
<dbReference type="OrthoDB" id="1661883at2759"/>
<keyword evidence="11" id="KW-1185">Reference proteome</keyword>
<dbReference type="GO" id="GO:1902495">
    <property type="term" value="C:transmembrane transporter complex"/>
    <property type="evidence" value="ECO:0007669"/>
    <property type="project" value="TreeGrafter"/>
</dbReference>
<keyword evidence="9" id="KW-1133">Transmembrane helix</keyword>
<evidence type="ECO:0000256" key="9">
    <source>
        <dbReference type="SAM" id="Phobius"/>
    </source>
</evidence>
<dbReference type="Pfam" id="PF12796">
    <property type="entry name" value="Ank_2"/>
    <property type="match status" value="1"/>
</dbReference>
<keyword evidence="9" id="KW-0472">Membrane</keyword>
<dbReference type="PROSITE" id="PS50088">
    <property type="entry name" value="ANK_REPEAT"/>
    <property type="match status" value="2"/>
</dbReference>
<proteinExistence type="predicted"/>
<feature type="repeat" description="ANK" evidence="8">
    <location>
        <begin position="47"/>
        <end position="79"/>
    </location>
</feature>
<dbReference type="PANTHER" id="PTHR47143:SF1">
    <property type="entry name" value="ION_TRANS DOMAIN-CONTAINING PROTEIN"/>
    <property type="match status" value="1"/>
</dbReference>
<feature type="transmembrane region" description="Helical" evidence="9">
    <location>
        <begin position="193"/>
        <end position="216"/>
    </location>
</feature>
<dbReference type="Proteomes" id="UP000507470">
    <property type="component" value="Unassembled WGS sequence"/>
</dbReference>
<evidence type="ECO:0000256" key="6">
    <source>
        <dbReference type="ARBA" id="ARBA00023180"/>
    </source>
</evidence>
<evidence type="ECO:0000256" key="4">
    <source>
        <dbReference type="ARBA" id="ARBA00023043"/>
    </source>
</evidence>
<accession>A0A6J8E4Y7</accession>
<dbReference type="EMBL" id="CACVKT020008376">
    <property type="protein sequence ID" value="CAC5415113.1"/>
    <property type="molecule type" value="Genomic_DNA"/>
</dbReference>
<evidence type="ECO:0000256" key="2">
    <source>
        <dbReference type="ARBA" id="ARBA00022606"/>
    </source>
</evidence>
<dbReference type="InterPro" id="IPR002110">
    <property type="entry name" value="Ankyrin_rpt"/>
</dbReference>
<dbReference type="PANTHER" id="PTHR47143">
    <property type="entry name" value="TRANSIENT RECEPTOR POTENTIAL CATION CHANNEL PROTEIN PAINLESS"/>
    <property type="match status" value="1"/>
</dbReference>
<evidence type="ECO:0000256" key="7">
    <source>
        <dbReference type="ARBA" id="ARBA00023303"/>
    </source>
</evidence>
<evidence type="ECO:0000313" key="11">
    <source>
        <dbReference type="Proteomes" id="UP000507470"/>
    </source>
</evidence>
<dbReference type="PROSITE" id="PS50297">
    <property type="entry name" value="ANK_REP_REGION"/>
    <property type="match status" value="1"/>
</dbReference>
<dbReference type="Gene3D" id="1.25.40.20">
    <property type="entry name" value="Ankyrin repeat-containing domain"/>
    <property type="match status" value="1"/>
</dbReference>
<evidence type="ECO:0000256" key="3">
    <source>
        <dbReference type="ARBA" id="ARBA00022737"/>
    </source>
</evidence>
<dbReference type="AlphaFoldDB" id="A0A6J8E4Y7"/>
<dbReference type="SMART" id="SM00248">
    <property type="entry name" value="ANK"/>
    <property type="match status" value="3"/>
</dbReference>
<keyword evidence="3" id="KW-0677">Repeat</keyword>
<keyword evidence="9" id="KW-0812">Transmembrane</keyword>
<keyword evidence="4 8" id="KW-0040">ANK repeat</keyword>
<protein>
    <submittedName>
        <fullName evidence="10">TRPA1</fullName>
    </submittedName>
</protein>
<organism evidence="10 11">
    <name type="scientific">Mytilus coruscus</name>
    <name type="common">Sea mussel</name>
    <dbReference type="NCBI Taxonomy" id="42192"/>
    <lineage>
        <taxon>Eukaryota</taxon>
        <taxon>Metazoa</taxon>
        <taxon>Spiralia</taxon>
        <taxon>Lophotrochozoa</taxon>
        <taxon>Mollusca</taxon>
        <taxon>Bivalvia</taxon>
        <taxon>Autobranchia</taxon>
        <taxon>Pteriomorphia</taxon>
        <taxon>Mytilida</taxon>
        <taxon>Mytiloidea</taxon>
        <taxon>Mytilidae</taxon>
        <taxon>Mytilinae</taxon>
        <taxon>Mytilus</taxon>
    </lineage>
</organism>
<sequence>MGALLNPPPKKKQSPLHFAARYGCYNTCKRLLNSKDVPGIINEVDEDGSTALHHAAKNGHVKIITLLMQRGAYVTRDHEGNTPLHVAVIHGYTRSMRCILNVHGNLLDSQNNDGIDYDFQFMQCPYTYTKAKQNPGEEILPMYALNISEAYSSPGLSVLMSGMMMLELDYMASFNEPYTDSDERTLPYKAPTVILLVIFVLIMPILLMNLLIGLAVGDIEAVQKDATLKRLAMQLWSKMTWQNAYDDPPRLPKENSELAMELMKQKAKIKQLTSFVEKNHDLLRLIVQKMEIKTEEDHMDEGEVMTRDELQCKAACKNNKWKSANLQKNVKQSMVVSKWKQVSTEKRDNNTDC</sequence>
<evidence type="ECO:0000256" key="8">
    <source>
        <dbReference type="PROSITE-ProRule" id="PRU00023"/>
    </source>
</evidence>
<keyword evidence="1" id="KW-0813">Transport</keyword>
<keyword evidence="7" id="KW-0407">Ion channel</keyword>
<feature type="repeat" description="ANK" evidence="8">
    <location>
        <begin position="79"/>
        <end position="112"/>
    </location>
</feature>
<gene>
    <name evidence="10" type="ORF">MCOR_47827</name>
</gene>
<evidence type="ECO:0000256" key="5">
    <source>
        <dbReference type="ARBA" id="ARBA00023065"/>
    </source>
</evidence>
<keyword evidence="2" id="KW-0716">Sensory transduction</keyword>
<dbReference type="GO" id="GO:0034220">
    <property type="term" value="P:monoatomic ion transmembrane transport"/>
    <property type="evidence" value="ECO:0007669"/>
    <property type="project" value="UniProtKB-KW"/>
</dbReference>
<dbReference type="SUPFAM" id="SSF48403">
    <property type="entry name" value="Ankyrin repeat"/>
    <property type="match status" value="1"/>
</dbReference>
<keyword evidence="6" id="KW-0325">Glycoprotein</keyword>
<dbReference type="InterPro" id="IPR052076">
    <property type="entry name" value="TRP_cation_channel"/>
</dbReference>
<dbReference type="InterPro" id="IPR036770">
    <property type="entry name" value="Ankyrin_rpt-contain_sf"/>
</dbReference>
<evidence type="ECO:0000256" key="1">
    <source>
        <dbReference type="ARBA" id="ARBA00022448"/>
    </source>
</evidence>